<dbReference type="InterPro" id="IPR024393">
    <property type="entry name" value="MscS_porin"/>
</dbReference>
<keyword evidence="8" id="KW-0175">Coiled coil</keyword>
<comment type="subcellular location">
    <subcellularLocation>
        <location evidence="1">Cell membrane</location>
        <topology evidence="1">Multi-pass membrane protein</topology>
    </subcellularLocation>
</comment>
<evidence type="ECO:0000259" key="12">
    <source>
        <dbReference type="Pfam" id="PF12794"/>
    </source>
</evidence>
<evidence type="ECO:0000259" key="14">
    <source>
        <dbReference type="Pfam" id="PF21082"/>
    </source>
</evidence>
<keyword evidence="6 9" id="KW-1133">Transmembrane helix</keyword>
<name>A0A3Q9JMB2_9GAMM</name>
<dbReference type="GO" id="GO:0005886">
    <property type="term" value="C:plasma membrane"/>
    <property type="evidence" value="ECO:0007669"/>
    <property type="project" value="UniProtKB-SubCell"/>
</dbReference>
<dbReference type="InterPro" id="IPR006685">
    <property type="entry name" value="MscS_channel_2nd"/>
</dbReference>
<feature type="chain" id="PRO_5018730247" evidence="10">
    <location>
        <begin position="26"/>
        <end position="1096"/>
    </location>
</feature>
<evidence type="ECO:0000256" key="5">
    <source>
        <dbReference type="ARBA" id="ARBA00022729"/>
    </source>
</evidence>
<keyword evidence="4 9" id="KW-0812">Transmembrane</keyword>
<dbReference type="Pfam" id="PF21088">
    <property type="entry name" value="MS_channel_1st"/>
    <property type="match status" value="1"/>
</dbReference>
<feature type="transmembrane region" description="Helical" evidence="9">
    <location>
        <begin position="712"/>
        <end position="731"/>
    </location>
</feature>
<feature type="domain" description="Mechanosensitive ion channel MscS" evidence="11">
    <location>
        <begin position="912"/>
        <end position="977"/>
    </location>
</feature>
<keyword evidence="17" id="KW-1185">Reference proteome</keyword>
<dbReference type="FunFam" id="1.10.287.1260:FF:000002">
    <property type="entry name" value="Potassium efflux system KefA"/>
    <property type="match status" value="1"/>
</dbReference>
<dbReference type="Pfam" id="PF21082">
    <property type="entry name" value="MS_channel_3rd"/>
    <property type="match status" value="1"/>
</dbReference>
<dbReference type="SUPFAM" id="SSF82689">
    <property type="entry name" value="Mechanosensitive channel protein MscS (YggB), C-terminal domain"/>
    <property type="match status" value="1"/>
</dbReference>
<dbReference type="InterPro" id="IPR011014">
    <property type="entry name" value="MscS_channel_TM-2"/>
</dbReference>
<evidence type="ECO:0000256" key="9">
    <source>
        <dbReference type="SAM" id="Phobius"/>
    </source>
</evidence>
<feature type="domain" description="Mechanosensitive ion channel transmembrane helices 2/3" evidence="15">
    <location>
        <begin position="869"/>
        <end position="910"/>
    </location>
</feature>
<evidence type="ECO:0000313" key="17">
    <source>
        <dbReference type="Proteomes" id="UP000273143"/>
    </source>
</evidence>
<protein>
    <submittedName>
        <fullName evidence="16">Mechanosensitive channel MscK</fullName>
    </submittedName>
</protein>
<feature type="domain" description="Mechanosensitive ion channel MscS porin" evidence="13">
    <location>
        <begin position="47"/>
        <end position="268"/>
    </location>
</feature>
<evidence type="ECO:0000256" key="2">
    <source>
        <dbReference type="ARBA" id="ARBA00008017"/>
    </source>
</evidence>
<dbReference type="KEGG" id="emo:DM558_11525"/>
<feature type="transmembrane region" description="Helical" evidence="9">
    <location>
        <begin position="823"/>
        <end position="842"/>
    </location>
</feature>
<keyword evidence="5 10" id="KW-0732">Signal</keyword>
<feature type="transmembrane region" description="Helical" evidence="9">
    <location>
        <begin position="614"/>
        <end position="636"/>
    </location>
</feature>
<evidence type="ECO:0000259" key="11">
    <source>
        <dbReference type="Pfam" id="PF00924"/>
    </source>
</evidence>
<feature type="transmembrane region" description="Helical" evidence="9">
    <location>
        <begin position="491"/>
        <end position="506"/>
    </location>
</feature>
<dbReference type="InterPro" id="IPR049142">
    <property type="entry name" value="MS_channel_1st"/>
</dbReference>
<feature type="transmembrane region" description="Helical" evidence="9">
    <location>
        <begin position="642"/>
        <end position="664"/>
    </location>
</feature>
<feature type="transmembrane region" description="Helical" evidence="9">
    <location>
        <begin position="676"/>
        <end position="700"/>
    </location>
</feature>
<dbReference type="SUPFAM" id="SSF50182">
    <property type="entry name" value="Sm-like ribonucleoproteins"/>
    <property type="match status" value="1"/>
</dbReference>
<evidence type="ECO:0000256" key="3">
    <source>
        <dbReference type="ARBA" id="ARBA00022475"/>
    </source>
</evidence>
<evidence type="ECO:0000259" key="13">
    <source>
        <dbReference type="Pfam" id="PF12795"/>
    </source>
</evidence>
<dbReference type="EMBL" id="CP029822">
    <property type="protein sequence ID" value="AZS51362.1"/>
    <property type="molecule type" value="Genomic_DNA"/>
</dbReference>
<dbReference type="InterPro" id="IPR010920">
    <property type="entry name" value="LSM_dom_sf"/>
</dbReference>
<feature type="signal peptide" evidence="10">
    <location>
        <begin position="1"/>
        <end position="25"/>
    </location>
</feature>
<dbReference type="InterPro" id="IPR025692">
    <property type="entry name" value="MscS_IM_dom1"/>
</dbReference>
<evidence type="ECO:0000256" key="4">
    <source>
        <dbReference type="ARBA" id="ARBA00022692"/>
    </source>
</evidence>
<organism evidence="16 17">
    <name type="scientific">Entomomonas moraniae</name>
    <dbReference type="NCBI Taxonomy" id="2213226"/>
    <lineage>
        <taxon>Bacteria</taxon>
        <taxon>Pseudomonadati</taxon>
        <taxon>Pseudomonadota</taxon>
        <taxon>Gammaproteobacteria</taxon>
        <taxon>Pseudomonadales</taxon>
        <taxon>Pseudomonadaceae</taxon>
        <taxon>Entomomonas</taxon>
    </lineage>
</organism>
<dbReference type="PANTHER" id="PTHR30347">
    <property type="entry name" value="POTASSIUM CHANNEL RELATED"/>
    <property type="match status" value="1"/>
</dbReference>
<dbReference type="InterPro" id="IPR049278">
    <property type="entry name" value="MS_channel_C"/>
</dbReference>
<dbReference type="InterPro" id="IPR023408">
    <property type="entry name" value="MscS_beta-dom_sf"/>
</dbReference>
<dbReference type="GO" id="GO:0009992">
    <property type="term" value="P:intracellular water homeostasis"/>
    <property type="evidence" value="ECO:0007669"/>
    <property type="project" value="TreeGrafter"/>
</dbReference>
<keyword evidence="7 9" id="KW-0472">Membrane</keyword>
<sequence length="1096" mass="122883">MDILVMKCLRYIVLILSIISLQSIAATVGSTAPSSANAITTESIEQQLKELPSQNLPATEAATAKTNLEQALQFIKTRDEAIAKLTNLKKQLVEAPQQTTEYRQQLEKLIATPPTPLKVDEKITDTELQTRLTENNTTIDGWQTELASANNIIQKLQTLPEDAQAQISKLQSRSQEITDTLKIQQTQAATSKLEAEQSSIKAQINLLTQELSSATVLQEHATSSRNLLTEKINRLQQENAQLQTLINSRRTEATEKIVQELAEHQDNQTDTLLRQESEINLKLSEYLAKGNARLNEITNLSQTAKQQLSATQKIQETLTEQSIALKNSIFLSRILYQQKQALPTLTEDTGLIDEIADLRLYQFQLNEQQTLFISPTTYVNKLLANNQVDDTLREQLLELARTRQDLFSQLQHSLNSLTTGAVNLQLTYQQLQTKVTQISSEIDEKMFWLPSNSALDFTWLKQMPANLKAEVGSISWKETLNNIYTSLSEKLWIFCPLIVLIIVLVWKRRYLTNKITAINNDVGNVKHDTQLHTPLAILFNILLALPVSLALASAGFSLSLDTQEINLAIGSALLELALGWLFFYTCYRLLSPDGVAIIHFKWSEKQVNALRKQIFQIGILALILMTVVSIASKLLGNLSKDVLGMMTVIICYLLLTIILARTTFSKEARNYFNTFRWIIAIAIVLLPFSLMIATIAGYYYTSVRLTARLIDTLYTLMAWAVLEALLIRGLSVAARRIAFQRILEKRKNKAQTKEGEEEVVEEHVLDIQEINQQSLRLIRLSLFVVFAFLLYWIWSDVLAVFSYLDSITLYQYVGLDGTTLVPLTLKVFIIAIVIAVLTVVLTRNIPGLLEVAILSRLNLDRGISYAITTLLTYIIIAAGFSSSLGLLGVSWSKLQWLVAALSVGLGFGLQEIFKNFVSGIILLFERPVRIGDRITVGGVTGTVNRIQIRATHITDGERKEVIIPNTTFATGQIINWTLTDTITRITLKIGVDYDSDIDKVKQSLLQIAQQNPRVIQDPGPSVSFVNFGVDTLDFELTMLVNEIADRSAATDEINQQILAVFRKENINMPFHQIDVTLKNSEGKELLLPAPTTPKES</sequence>
<gene>
    <name evidence="16" type="primary">mscK</name>
    <name evidence="16" type="ORF">DM558_11525</name>
</gene>
<dbReference type="Pfam" id="PF12794">
    <property type="entry name" value="MscS_TM"/>
    <property type="match status" value="1"/>
</dbReference>
<dbReference type="AlphaFoldDB" id="A0A3Q9JMB2"/>
<evidence type="ECO:0000256" key="6">
    <source>
        <dbReference type="ARBA" id="ARBA00022989"/>
    </source>
</evidence>
<dbReference type="SUPFAM" id="SSF82861">
    <property type="entry name" value="Mechanosensitive channel protein MscS (YggB), transmembrane region"/>
    <property type="match status" value="1"/>
</dbReference>
<reference evidence="17" key="1">
    <citation type="submission" date="2018-06" db="EMBL/GenBank/DDBJ databases">
        <title>Complete genome of Pseudomonas insecticola strain QZS01.</title>
        <authorList>
            <person name="Wang J."/>
            <person name="Su Q."/>
        </authorList>
    </citation>
    <scope>NUCLEOTIDE SEQUENCE [LARGE SCALE GENOMIC DNA]</scope>
    <source>
        <strain evidence="17">QZS01</strain>
    </source>
</reference>
<dbReference type="Pfam" id="PF12795">
    <property type="entry name" value="MscS_porin"/>
    <property type="match status" value="1"/>
</dbReference>
<feature type="transmembrane region" description="Helical" evidence="9">
    <location>
        <begin position="535"/>
        <end position="559"/>
    </location>
</feature>
<evidence type="ECO:0000313" key="16">
    <source>
        <dbReference type="EMBL" id="AZS51362.1"/>
    </source>
</evidence>
<accession>A0A3Q9JMB2</accession>
<comment type="similarity">
    <text evidence="2">Belongs to the MscS (TC 1.A.23) family.</text>
</comment>
<evidence type="ECO:0000256" key="10">
    <source>
        <dbReference type="SAM" id="SignalP"/>
    </source>
</evidence>
<proteinExistence type="inferred from homology"/>
<dbReference type="Pfam" id="PF00924">
    <property type="entry name" value="MS_channel_2nd"/>
    <property type="match status" value="1"/>
</dbReference>
<dbReference type="Gene3D" id="3.30.70.100">
    <property type="match status" value="1"/>
</dbReference>
<dbReference type="PANTHER" id="PTHR30347:SF1">
    <property type="entry name" value="MECHANOSENSITIVE CHANNEL MSCK"/>
    <property type="match status" value="1"/>
</dbReference>
<dbReference type="InterPro" id="IPR052702">
    <property type="entry name" value="MscS-like_channel"/>
</dbReference>
<dbReference type="Proteomes" id="UP000273143">
    <property type="component" value="Chromosome"/>
</dbReference>
<dbReference type="GO" id="GO:0008381">
    <property type="term" value="F:mechanosensitive monoatomic ion channel activity"/>
    <property type="evidence" value="ECO:0007669"/>
    <property type="project" value="UniProtKB-ARBA"/>
</dbReference>
<evidence type="ECO:0000256" key="7">
    <source>
        <dbReference type="ARBA" id="ARBA00023136"/>
    </source>
</evidence>
<dbReference type="NCBIfam" id="NF008438">
    <property type="entry name" value="PRK11281.1"/>
    <property type="match status" value="1"/>
</dbReference>
<evidence type="ECO:0000256" key="1">
    <source>
        <dbReference type="ARBA" id="ARBA00004651"/>
    </source>
</evidence>
<feature type="transmembrane region" description="Helical" evidence="9">
    <location>
        <begin position="863"/>
        <end position="884"/>
    </location>
</feature>
<keyword evidence="3" id="KW-1003">Cell membrane</keyword>
<evidence type="ECO:0000256" key="8">
    <source>
        <dbReference type="SAM" id="Coils"/>
    </source>
</evidence>
<feature type="transmembrane region" description="Helical" evidence="9">
    <location>
        <begin position="565"/>
        <end position="584"/>
    </location>
</feature>
<feature type="transmembrane region" description="Helical" evidence="9">
    <location>
        <begin position="780"/>
        <end position="803"/>
    </location>
</feature>
<dbReference type="InterPro" id="IPR011066">
    <property type="entry name" value="MscS_channel_C_sf"/>
</dbReference>
<dbReference type="Gene3D" id="1.10.287.1260">
    <property type="match status" value="1"/>
</dbReference>
<dbReference type="Gene3D" id="2.30.30.60">
    <property type="match status" value="1"/>
</dbReference>
<feature type="domain" description="Mechanosensitive ion channel inner membrane" evidence="12">
    <location>
        <begin position="491"/>
        <end position="810"/>
    </location>
</feature>
<feature type="coiled-coil region" evidence="8">
    <location>
        <begin position="218"/>
        <end position="252"/>
    </location>
</feature>
<feature type="domain" description="Mechanosensitive ion channel MscS C-terminal" evidence="14">
    <location>
        <begin position="985"/>
        <end position="1068"/>
    </location>
</feature>
<evidence type="ECO:0000259" key="15">
    <source>
        <dbReference type="Pfam" id="PF21088"/>
    </source>
</evidence>